<comment type="subcellular location">
    <subcellularLocation>
        <location evidence="1">Cell membrane</location>
        <topology evidence="1">Multi-pass membrane protein</topology>
    </subcellularLocation>
</comment>
<keyword evidence="7 11" id="KW-0675">Receptor</keyword>
<gene>
    <name evidence="11" type="ORF">PoB_006476000</name>
</gene>
<keyword evidence="12" id="KW-1185">Reference proteome</keyword>
<feature type="domain" description="G-protein coupled receptors family 1 profile" evidence="10">
    <location>
        <begin position="42"/>
        <end position="330"/>
    </location>
</feature>
<feature type="transmembrane region" description="Helical" evidence="9">
    <location>
        <begin position="63"/>
        <end position="87"/>
    </location>
</feature>
<dbReference type="GO" id="GO:0007218">
    <property type="term" value="P:neuropeptide signaling pathway"/>
    <property type="evidence" value="ECO:0007669"/>
    <property type="project" value="TreeGrafter"/>
</dbReference>
<keyword evidence="2" id="KW-1003">Cell membrane</keyword>
<dbReference type="InterPro" id="IPR017452">
    <property type="entry name" value="GPCR_Rhodpsn_7TM"/>
</dbReference>
<dbReference type="GO" id="GO:0005886">
    <property type="term" value="C:plasma membrane"/>
    <property type="evidence" value="ECO:0007669"/>
    <property type="project" value="UniProtKB-SubCell"/>
</dbReference>
<dbReference type="InterPro" id="IPR019427">
    <property type="entry name" value="7TM_GPCR_serpentine_rcpt_Srw"/>
</dbReference>
<keyword evidence="6 9" id="KW-0472">Membrane</keyword>
<evidence type="ECO:0000256" key="4">
    <source>
        <dbReference type="ARBA" id="ARBA00022989"/>
    </source>
</evidence>
<dbReference type="EMBL" id="BLXT01007309">
    <property type="protein sequence ID" value="GFO38255.1"/>
    <property type="molecule type" value="Genomic_DNA"/>
</dbReference>
<sequence length="348" mass="40100">MNETAFNVPSNQGITFPREIFYNVRSVIMFFVFGIGILGVIGNILTIIVYMRLGFSETIHMSYLALAVSDLCTIISTMWCSMCYFPIIKIFLNRFRIATDVGLFGNYTGVWPHLGFSKTTAFITAWISLERCLCVVFPIKVKLLITRSVTKLVLIIIFVIGCGPVVFAYSGVKAEWRFDPLRNQTRFYIFGDVDKDLNLLNRFAFVLYGAVYPVFSWVSVIMCTSFLIIKLRRSAPWRKRNVTDPPMETIHRNQVHERRIFTRTNRVTKTVVIVAIIFIVCSFPISLNLFYSFFEREYSINGNLRYLIILNASFILLLSEINSSVNIIVFTVMGTRFRSTLLEILCRK</sequence>
<feature type="transmembrane region" description="Helical" evidence="9">
    <location>
        <begin position="205"/>
        <end position="229"/>
    </location>
</feature>
<evidence type="ECO:0000256" key="1">
    <source>
        <dbReference type="ARBA" id="ARBA00004651"/>
    </source>
</evidence>
<evidence type="ECO:0000256" key="5">
    <source>
        <dbReference type="ARBA" id="ARBA00023040"/>
    </source>
</evidence>
<feature type="transmembrane region" description="Helical" evidence="9">
    <location>
        <begin position="152"/>
        <end position="172"/>
    </location>
</feature>
<evidence type="ECO:0000259" key="10">
    <source>
        <dbReference type="PROSITE" id="PS50262"/>
    </source>
</evidence>
<dbReference type="InterPro" id="IPR000276">
    <property type="entry name" value="GPCR_Rhodpsn"/>
</dbReference>
<dbReference type="PANTHER" id="PTHR24230:SF75">
    <property type="entry name" value="RELAXIN FAMILY PEPTIDE RECEPTOR 3"/>
    <property type="match status" value="1"/>
</dbReference>
<dbReference type="Pfam" id="PF10324">
    <property type="entry name" value="7TM_GPCR_Srw"/>
    <property type="match status" value="1"/>
</dbReference>
<keyword evidence="3 9" id="KW-0812">Transmembrane</keyword>
<dbReference type="PANTHER" id="PTHR24230">
    <property type="entry name" value="G-PROTEIN COUPLED RECEPTOR"/>
    <property type="match status" value="1"/>
</dbReference>
<name>A0AAV4D2G1_9GAST</name>
<dbReference type="SUPFAM" id="SSF81321">
    <property type="entry name" value="Family A G protein-coupled receptor-like"/>
    <property type="match status" value="1"/>
</dbReference>
<keyword evidence="5" id="KW-0297">G-protein coupled receptor</keyword>
<feature type="transmembrane region" description="Helical" evidence="9">
    <location>
        <begin position="27"/>
        <end position="51"/>
    </location>
</feature>
<feature type="transmembrane region" description="Helical" evidence="9">
    <location>
        <begin position="306"/>
        <end position="332"/>
    </location>
</feature>
<evidence type="ECO:0000256" key="9">
    <source>
        <dbReference type="SAM" id="Phobius"/>
    </source>
</evidence>
<dbReference type="AlphaFoldDB" id="A0AAV4D2G1"/>
<comment type="caution">
    <text evidence="11">The sequence shown here is derived from an EMBL/GenBank/DDBJ whole genome shotgun (WGS) entry which is preliminary data.</text>
</comment>
<evidence type="ECO:0000313" key="12">
    <source>
        <dbReference type="Proteomes" id="UP000735302"/>
    </source>
</evidence>
<reference evidence="11 12" key="1">
    <citation type="journal article" date="2021" name="Elife">
        <title>Chloroplast acquisition without the gene transfer in kleptoplastic sea slugs, Plakobranchus ocellatus.</title>
        <authorList>
            <person name="Maeda T."/>
            <person name="Takahashi S."/>
            <person name="Yoshida T."/>
            <person name="Shimamura S."/>
            <person name="Takaki Y."/>
            <person name="Nagai Y."/>
            <person name="Toyoda A."/>
            <person name="Suzuki Y."/>
            <person name="Arimoto A."/>
            <person name="Ishii H."/>
            <person name="Satoh N."/>
            <person name="Nishiyama T."/>
            <person name="Hasebe M."/>
            <person name="Maruyama T."/>
            <person name="Minagawa J."/>
            <person name="Obokata J."/>
            <person name="Shigenobu S."/>
        </authorList>
    </citation>
    <scope>NUCLEOTIDE SEQUENCE [LARGE SCALE GENOMIC DNA]</scope>
</reference>
<dbReference type="PROSITE" id="PS50262">
    <property type="entry name" value="G_PROTEIN_RECEP_F1_2"/>
    <property type="match status" value="1"/>
</dbReference>
<proteinExistence type="predicted"/>
<dbReference type="Gene3D" id="1.20.1070.10">
    <property type="entry name" value="Rhodopsin 7-helix transmembrane proteins"/>
    <property type="match status" value="1"/>
</dbReference>
<evidence type="ECO:0000256" key="7">
    <source>
        <dbReference type="ARBA" id="ARBA00023170"/>
    </source>
</evidence>
<keyword evidence="8" id="KW-0807">Transducer</keyword>
<dbReference type="PRINTS" id="PR00237">
    <property type="entry name" value="GPCRRHODOPSN"/>
</dbReference>
<dbReference type="Proteomes" id="UP000735302">
    <property type="component" value="Unassembled WGS sequence"/>
</dbReference>
<keyword evidence="4 9" id="KW-1133">Transmembrane helix</keyword>
<feature type="transmembrane region" description="Helical" evidence="9">
    <location>
        <begin position="271"/>
        <end position="294"/>
    </location>
</feature>
<accession>A0AAV4D2G1</accession>
<dbReference type="GO" id="GO:0008528">
    <property type="term" value="F:G protein-coupled peptide receptor activity"/>
    <property type="evidence" value="ECO:0007669"/>
    <property type="project" value="InterPro"/>
</dbReference>
<organism evidence="11 12">
    <name type="scientific">Plakobranchus ocellatus</name>
    <dbReference type="NCBI Taxonomy" id="259542"/>
    <lineage>
        <taxon>Eukaryota</taxon>
        <taxon>Metazoa</taxon>
        <taxon>Spiralia</taxon>
        <taxon>Lophotrochozoa</taxon>
        <taxon>Mollusca</taxon>
        <taxon>Gastropoda</taxon>
        <taxon>Heterobranchia</taxon>
        <taxon>Euthyneura</taxon>
        <taxon>Panpulmonata</taxon>
        <taxon>Sacoglossa</taxon>
        <taxon>Placobranchoidea</taxon>
        <taxon>Plakobranchidae</taxon>
        <taxon>Plakobranchus</taxon>
    </lineage>
</organism>
<evidence type="ECO:0000313" key="11">
    <source>
        <dbReference type="EMBL" id="GFO38255.1"/>
    </source>
</evidence>
<evidence type="ECO:0000256" key="2">
    <source>
        <dbReference type="ARBA" id="ARBA00022475"/>
    </source>
</evidence>
<evidence type="ECO:0000256" key="8">
    <source>
        <dbReference type="ARBA" id="ARBA00023224"/>
    </source>
</evidence>
<protein>
    <submittedName>
        <fullName evidence="11">Peptide receptor gpcr</fullName>
    </submittedName>
</protein>
<evidence type="ECO:0000256" key="6">
    <source>
        <dbReference type="ARBA" id="ARBA00023136"/>
    </source>
</evidence>
<evidence type="ECO:0000256" key="3">
    <source>
        <dbReference type="ARBA" id="ARBA00022692"/>
    </source>
</evidence>